<name>A0A401QAY4_SCYTO</name>
<keyword evidence="2" id="KW-1185">Reference proteome</keyword>
<proteinExistence type="predicted"/>
<evidence type="ECO:0000313" key="2">
    <source>
        <dbReference type="Proteomes" id="UP000288216"/>
    </source>
</evidence>
<comment type="caution">
    <text evidence="1">The sequence shown here is derived from an EMBL/GenBank/DDBJ whole genome shotgun (WGS) entry which is preliminary data.</text>
</comment>
<dbReference type="Proteomes" id="UP000288216">
    <property type="component" value="Unassembled WGS sequence"/>
</dbReference>
<sequence length="49" mass="5691">VWLLNVVTMSTMWRMLRSSLASLMNISDEMGDFTVINYLNLSLSDPRHM</sequence>
<reference evidence="1 2" key="1">
    <citation type="journal article" date="2018" name="Nat. Ecol. Evol.">
        <title>Shark genomes provide insights into elasmobranch evolution and the origin of vertebrates.</title>
        <authorList>
            <person name="Hara Y"/>
            <person name="Yamaguchi K"/>
            <person name="Onimaru K"/>
            <person name="Kadota M"/>
            <person name="Koyanagi M"/>
            <person name="Keeley SD"/>
            <person name="Tatsumi K"/>
            <person name="Tanaka K"/>
            <person name="Motone F"/>
            <person name="Kageyama Y"/>
            <person name="Nozu R"/>
            <person name="Adachi N"/>
            <person name="Nishimura O"/>
            <person name="Nakagawa R"/>
            <person name="Tanegashima C"/>
            <person name="Kiyatake I"/>
            <person name="Matsumoto R"/>
            <person name="Murakumo K"/>
            <person name="Nishida K"/>
            <person name="Terakita A"/>
            <person name="Kuratani S"/>
            <person name="Sato K"/>
            <person name="Hyodo S Kuraku.S."/>
        </authorList>
    </citation>
    <scope>NUCLEOTIDE SEQUENCE [LARGE SCALE GENOMIC DNA]</scope>
</reference>
<organism evidence="1 2">
    <name type="scientific">Scyliorhinus torazame</name>
    <name type="common">Cloudy catshark</name>
    <name type="synonym">Catulus torazame</name>
    <dbReference type="NCBI Taxonomy" id="75743"/>
    <lineage>
        <taxon>Eukaryota</taxon>
        <taxon>Metazoa</taxon>
        <taxon>Chordata</taxon>
        <taxon>Craniata</taxon>
        <taxon>Vertebrata</taxon>
        <taxon>Chondrichthyes</taxon>
        <taxon>Elasmobranchii</taxon>
        <taxon>Galeomorphii</taxon>
        <taxon>Galeoidea</taxon>
        <taxon>Carcharhiniformes</taxon>
        <taxon>Scyliorhinidae</taxon>
        <taxon>Scyliorhinus</taxon>
    </lineage>
</organism>
<gene>
    <name evidence="1" type="ORF">scyTo_0022016</name>
</gene>
<accession>A0A401QAY4</accession>
<evidence type="ECO:0000313" key="1">
    <source>
        <dbReference type="EMBL" id="GCB82531.1"/>
    </source>
</evidence>
<dbReference type="AlphaFoldDB" id="A0A401QAY4"/>
<feature type="non-terminal residue" evidence="1">
    <location>
        <position position="1"/>
    </location>
</feature>
<protein>
    <submittedName>
        <fullName evidence="1">Uncharacterized protein</fullName>
    </submittedName>
</protein>
<dbReference type="EMBL" id="BFAA01020859">
    <property type="protein sequence ID" value="GCB82531.1"/>
    <property type="molecule type" value="Genomic_DNA"/>
</dbReference>